<evidence type="ECO:0000313" key="1">
    <source>
        <dbReference type="EMBL" id="GAG75711.1"/>
    </source>
</evidence>
<reference evidence="1" key="1">
    <citation type="journal article" date="2014" name="Front. Microbiol.">
        <title>High frequency of phylogenetically diverse reductive dehalogenase-homologous genes in deep subseafloor sedimentary metagenomes.</title>
        <authorList>
            <person name="Kawai M."/>
            <person name="Futagami T."/>
            <person name="Toyoda A."/>
            <person name="Takaki Y."/>
            <person name="Nishi S."/>
            <person name="Hori S."/>
            <person name="Arai W."/>
            <person name="Tsubouchi T."/>
            <person name="Morono Y."/>
            <person name="Uchiyama I."/>
            <person name="Ito T."/>
            <person name="Fujiyama A."/>
            <person name="Inagaki F."/>
            <person name="Takami H."/>
        </authorList>
    </citation>
    <scope>NUCLEOTIDE SEQUENCE</scope>
    <source>
        <strain evidence="1">Expedition CK06-06</strain>
    </source>
</reference>
<dbReference type="EMBL" id="BART01017225">
    <property type="protein sequence ID" value="GAG75711.1"/>
    <property type="molecule type" value="Genomic_DNA"/>
</dbReference>
<dbReference type="AlphaFoldDB" id="X1BU89"/>
<comment type="caution">
    <text evidence="1">The sequence shown here is derived from an EMBL/GenBank/DDBJ whole genome shotgun (WGS) entry which is preliminary data.</text>
</comment>
<organism evidence="1">
    <name type="scientific">marine sediment metagenome</name>
    <dbReference type="NCBI Taxonomy" id="412755"/>
    <lineage>
        <taxon>unclassified sequences</taxon>
        <taxon>metagenomes</taxon>
        <taxon>ecological metagenomes</taxon>
    </lineage>
</organism>
<sequence length="60" mass="6987">MFSAKKGVEFLNFTSLLPLKNNVARYNLKNEYSRITVNFSNPKSNFLTILDALHFLHQQI</sequence>
<accession>X1BU89</accession>
<proteinExistence type="predicted"/>
<gene>
    <name evidence="1" type="ORF">S01H4_32852</name>
</gene>
<protein>
    <submittedName>
        <fullName evidence="1">Uncharacterized protein</fullName>
    </submittedName>
</protein>
<name>X1BU89_9ZZZZ</name>